<keyword evidence="2" id="KW-0677">Repeat</keyword>
<evidence type="ECO:0000256" key="1">
    <source>
        <dbReference type="ARBA" id="ARBA00022614"/>
    </source>
</evidence>
<dbReference type="InterPro" id="IPR055414">
    <property type="entry name" value="LRR_R13L4/SHOC2-like"/>
</dbReference>
<sequence>MEEHVGKKSNQLAPFVVLAAVTVLAFAFMWGVLFKRKKTSTEHNLDESCAATDDPPPAAPRQGINYEVFLSFRGPDTRKSFTDCLYQDLVHSGIRTFRDAEELRVGEHIGDKLHQVIQNSRIYIPVLSKNYADSEWCLSELAQMVKSKRTLAQRQIFPIFYDVKASDVKLKTGTYKRALHQHEKKYGSRTVLEWREALMEVSKLKAWEAKSRGHGELIKLIVQKVLTELKINYLNVSDHIVGIDDPVEQVTRLLEAGSEGVRMVGICGMGGIGKTTLAKVVYNRLSSHFENCSFIADVRETTKSRGLPTLQKQLTCDILSSKCIEPLNVDEGINMIRKRFQNKRVLILLDDVDHRDQLKALAGKHDWFGSGSRILVTTRDRSIFSARREGTPEVPDHYEGDWIYEVPELNRAQALQLFSRHAFRTISPPEDYMTLSKEVALTTGGLPLAIEVIGSFLCDKSKAVWEGTLKRLKDIPHKEVEKKLMISYEALEDEQKQIFLDIACFFNKSNRTNAFYMWDDCKLYPEYGIEVLLLMSLVKIGDNDELSMHDQLKDLGKELVRRENRKDPGRRSRLWIDKEALDVLKSKKGTDAVEALVLNNYTHGSDTALKIHNFTCGDFSSLSNLRFLQMHSVNFVGDFEHQFSNLRWLSWKNCPPDFLATNFHPRNLVVLDLSWSKITEKWKGWKQIDMAKKLKVLNLSHCNNLRKTPDLSAYKSLQRLILQGCSRLFYIDPSIIHLKCLTHLNIRGCYSLKHNSRHNLSFLENLEEFIMDGPSQKDDPMPESMEKLDTLDATRWNPRVSTVSQVNHKINPREYTSKCALHRLSTNSTYPSTGMTQSRGLPGVKAEHEDSSSNQVEWVERLPESVGYLESLVELDLSSTGITELPDSLGNLKNLKVLRIDGSCIRKLPDALGMAEKLEELHALESESLEEIPSNFECLPSLRILRLSGIAITRIPKLPASLTSLQIESGSTNTIPDLSNLVNLKELDLNLRIFSSTEPSHLLQTPNPGWIGNLSKLENLKLSLSNITSLPTSLGSLSGLKKLELWSCVNLKSLPLLPTSLTELSIRNCVSVKTLPSLSNLENLLIFSLIDTQVTKIEGFRGLVSLKHLDIQRCKIDNLKGLEQLTNLSTLKVSTCEFLQRVPNLSNLLKLRELRLLHCTNMFEIQGLEELGSLEELWIQHCMSLQRLPNLSNLKKLKVLNVSKCEKIHSIYGVETLNLLKDLTVYGCEAEFSPNVCLAKDRVLQQHWQVRGLFKNLSW</sequence>
<dbReference type="InterPro" id="IPR000157">
    <property type="entry name" value="TIR_dom"/>
</dbReference>
<dbReference type="InterPro" id="IPR036390">
    <property type="entry name" value="WH_DNA-bd_sf"/>
</dbReference>
<dbReference type="GO" id="GO:0043531">
    <property type="term" value="F:ADP binding"/>
    <property type="evidence" value="ECO:0007669"/>
    <property type="project" value="InterPro"/>
</dbReference>
<feature type="compositionally biased region" description="Polar residues" evidence="4">
    <location>
        <begin position="826"/>
        <end position="839"/>
    </location>
</feature>
<dbReference type="SUPFAM" id="SSF52200">
    <property type="entry name" value="Toll/Interleukin receptor TIR domain"/>
    <property type="match status" value="1"/>
</dbReference>
<feature type="domain" description="TIR" evidence="6">
    <location>
        <begin position="64"/>
        <end position="229"/>
    </location>
</feature>
<evidence type="ECO:0000313" key="7">
    <source>
        <dbReference type="Proteomes" id="UP000827889"/>
    </source>
</evidence>
<dbReference type="SMART" id="SM00255">
    <property type="entry name" value="TIR"/>
    <property type="match status" value="1"/>
</dbReference>
<dbReference type="Gene3D" id="3.40.50.300">
    <property type="entry name" value="P-loop containing nucleotide triphosphate hydrolases"/>
    <property type="match status" value="1"/>
</dbReference>
<protein>
    <submittedName>
        <fullName evidence="8">Disease resistance protein L6-like</fullName>
    </submittedName>
</protein>
<dbReference type="SUPFAM" id="SSF46785">
    <property type="entry name" value="Winged helix' DNA-binding domain"/>
    <property type="match status" value="1"/>
</dbReference>
<dbReference type="SMART" id="SM00369">
    <property type="entry name" value="LRR_TYP"/>
    <property type="match status" value="5"/>
</dbReference>
<dbReference type="InterPro" id="IPR027417">
    <property type="entry name" value="P-loop_NTPase"/>
</dbReference>
<dbReference type="OrthoDB" id="676979at2759"/>
<dbReference type="Pfam" id="PF01582">
    <property type="entry name" value="TIR"/>
    <property type="match status" value="1"/>
</dbReference>
<dbReference type="GeneID" id="115743368"/>
<dbReference type="PRINTS" id="PR00364">
    <property type="entry name" value="DISEASERSIST"/>
</dbReference>
<dbReference type="PANTHER" id="PTHR11017">
    <property type="entry name" value="LEUCINE-RICH REPEAT-CONTAINING PROTEIN"/>
    <property type="match status" value="1"/>
</dbReference>
<evidence type="ECO:0000256" key="5">
    <source>
        <dbReference type="SAM" id="Phobius"/>
    </source>
</evidence>
<dbReference type="InterPro" id="IPR003591">
    <property type="entry name" value="Leu-rich_rpt_typical-subtyp"/>
</dbReference>
<gene>
    <name evidence="8" type="primary">LOC115743368</name>
</gene>
<keyword evidence="5" id="KW-0812">Transmembrane</keyword>
<keyword evidence="5" id="KW-1133">Transmembrane helix</keyword>
<organism evidence="7 8">
    <name type="scientific">Rhodamnia argentea</name>
    <dbReference type="NCBI Taxonomy" id="178133"/>
    <lineage>
        <taxon>Eukaryota</taxon>
        <taxon>Viridiplantae</taxon>
        <taxon>Streptophyta</taxon>
        <taxon>Embryophyta</taxon>
        <taxon>Tracheophyta</taxon>
        <taxon>Spermatophyta</taxon>
        <taxon>Magnoliopsida</taxon>
        <taxon>eudicotyledons</taxon>
        <taxon>Gunneridae</taxon>
        <taxon>Pentapetalae</taxon>
        <taxon>rosids</taxon>
        <taxon>malvids</taxon>
        <taxon>Myrtales</taxon>
        <taxon>Myrtaceae</taxon>
        <taxon>Myrtoideae</taxon>
        <taxon>Myrteae</taxon>
        <taxon>Australasian group</taxon>
        <taxon>Rhodamnia</taxon>
    </lineage>
</organism>
<name>A0A8B8PGP7_9MYRT</name>
<evidence type="ECO:0000256" key="4">
    <source>
        <dbReference type="SAM" id="MobiDB-lite"/>
    </source>
</evidence>
<evidence type="ECO:0000256" key="2">
    <source>
        <dbReference type="ARBA" id="ARBA00022737"/>
    </source>
</evidence>
<dbReference type="InterPro" id="IPR035897">
    <property type="entry name" value="Toll_tir_struct_dom_sf"/>
</dbReference>
<keyword evidence="1" id="KW-0433">Leucine-rich repeat</keyword>
<dbReference type="Gene3D" id="1.10.8.430">
    <property type="entry name" value="Helical domain of apoptotic protease-activating factors"/>
    <property type="match status" value="1"/>
</dbReference>
<dbReference type="GO" id="GO:0007165">
    <property type="term" value="P:signal transduction"/>
    <property type="evidence" value="ECO:0007669"/>
    <property type="project" value="InterPro"/>
</dbReference>
<dbReference type="Gene3D" id="3.80.10.10">
    <property type="entry name" value="Ribonuclease Inhibitor"/>
    <property type="match status" value="3"/>
</dbReference>
<dbReference type="Pfam" id="PF23598">
    <property type="entry name" value="LRR_14"/>
    <property type="match status" value="1"/>
</dbReference>
<dbReference type="PROSITE" id="PS50104">
    <property type="entry name" value="TIR"/>
    <property type="match status" value="1"/>
</dbReference>
<evidence type="ECO:0000256" key="3">
    <source>
        <dbReference type="ARBA" id="ARBA00022821"/>
    </source>
</evidence>
<dbReference type="InterPro" id="IPR058192">
    <property type="entry name" value="WHD_ROQ1-like"/>
</dbReference>
<keyword evidence="7" id="KW-1185">Reference proteome</keyword>
<dbReference type="InterPro" id="IPR044974">
    <property type="entry name" value="Disease_R_plants"/>
</dbReference>
<dbReference type="InterPro" id="IPR001611">
    <property type="entry name" value="Leu-rich_rpt"/>
</dbReference>
<feature type="transmembrane region" description="Helical" evidence="5">
    <location>
        <begin position="12"/>
        <end position="33"/>
    </location>
</feature>
<dbReference type="InterPro" id="IPR032675">
    <property type="entry name" value="LRR_dom_sf"/>
</dbReference>
<dbReference type="GO" id="GO:0006952">
    <property type="term" value="P:defense response"/>
    <property type="evidence" value="ECO:0007669"/>
    <property type="project" value="UniProtKB-KW"/>
</dbReference>
<feature type="region of interest" description="Disordered" evidence="4">
    <location>
        <begin position="826"/>
        <end position="852"/>
    </location>
</feature>
<dbReference type="PROSITE" id="PS51450">
    <property type="entry name" value="LRR"/>
    <property type="match status" value="2"/>
</dbReference>
<dbReference type="PANTHER" id="PTHR11017:SF570">
    <property type="entry name" value="DISEASE RESISTANCE PROTEIN (TIR-NBS CLASS)-RELATED"/>
    <property type="match status" value="1"/>
</dbReference>
<proteinExistence type="predicted"/>
<dbReference type="AlphaFoldDB" id="A0A8B8PGP7"/>
<accession>A0A8B8PGP7</accession>
<evidence type="ECO:0000259" key="6">
    <source>
        <dbReference type="PROSITE" id="PS50104"/>
    </source>
</evidence>
<dbReference type="Gene3D" id="3.40.50.10140">
    <property type="entry name" value="Toll/interleukin-1 receptor homology (TIR) domain"/>
    <property type="match status" value="1"/>
</dbReference>
<dbReference type="SUPFAM" id="SSF52058">
    <property type="entry name" value="L domain-like"/>
    <property type="match status" value="2"/>
</dbReference>
<dbReference type="Pfam" id="PF00931">
    <property type="entry name" value="NB-ARC"/>
    <property type="match status" value="1"/>
</dbReference>
<dbReference type="InterPro" id="IPR002182">
    <property type="entry name" value="NB-ARC"/>
</dbReference>
<reference evidence="8" key="2">
    <citation type="submission" date="2025-08" db="UniProtKB">
        <authorList>
            <consortium name="RefSeq"/>
        </authorList>
    </citation>
    <scope>IDENTIFICATION</scope>
    <source>
        <tissue evidence="8">Leaf</tissue>
    </source>
</reference>
<dbReference type="SUPFAM" id="SSF52540">
    <property type="entry name" value="P-loop containing nucleoside triphosphate hydrolases"/>
    <property type="match status" value="1"/>
</dbReference>
<dbReference type="Proteomes" id="UP000827889">
    <property type="component" value="Chromosome 1"/>
</dbReference>
<dbReference type="KEGG" id="rarg:115743368"/>
<reference evidence="7" key="1">
    <citation type="submission" date="2025-05" db="UniProtKB">
        <authorList>
            <consortium name="RefSeq"/>
        </authorList>
    </citation>
    <scope>NUCLEOTIDE SEQUENCE [LARGE SCALE GENOMIC DNA]</scope>
</reference>
<keyword evidence="3" id="KW-0611">Plant defense</keyword>
<keyword evidence="5" id="KW-0472">Membrane</keyword>
<dbReference type="RefSeq" id="XP_030533975.1">
    <property type="nucleotide sequence ID" value="XM_030678115.2"/>
</dbReference>
<dbReference type="Pfam" id="PF23282">
    <property type="entry name" value="WHD_ROQ1"/>
    <property type="match status" value="1"/>
</dbReference>
<dbReference type="GO" id="GO:0051707">
    <property type="term" value="P:response to other organism"/>
    <property type="evidence" value="ECO:0007669"/>
    <property type="project" value="UniProtKB-ARBA"/>
</dbReference>
<evidence type="ECO:0000313" key="8">
    <source>
        <dbReference type="RefSeq" id="XP_030533975.1"/>
    </source>
</evidence>
<dbReference type="InterPro" id="IPR042197">
    <property type="entry name" value="Apaf_helical"/>
</dbReference>